<name>A0A6C0ANK5_9ZZZZ</name>
<dbReference type="AlphaFoldDB" id="A0A6C0ANK5"/>
<sequence length="50" mass="6155">MNYYDEYSEYDEYLKYEDNIKPKINKSKGKKVSCYSSKHVRIQQSKKLKR</sequence>
<evidence type="ECO:0000313" key="1">
    <source>
        <dbReference type="EMBL" id="QHS80875.1"/>
    </source>
</evidence>
<accession>A0A6C0ANK5</accession>
<reference evidence="1" key="1">
    <citation type="journal article" date="2020" name="Nature">
        <title>Giant virus diversity and host interactions through global metagenomics.</title>
        <authorList>
            <person name="Schulz F."/>
            <person name="Roux S."/>
            <person name="Paez-Espino D."/>
            <person name="Jungbluth S."/>
            <person name="Walsh D.A."/>
            <person name="Denef V.J."/>
            <person name="McMahon K.D."/>
            <person name="Konstantinidis K.T."/>
            <person name="Eloe-Fadrosh E.A."/>
            <person name="Kyrpides N.C."/>
            <person name="Woyke T."/>
        </authorList>
    </citation>
    <scope>NUCLEOTIDE SEQUENCE</scope>
    <source>
        <strain evidence="1">GVMAG-S-1091796-13</strain>
    </source>
</reference>
<organism evidence="1">
    <name type="scientific">viral metagenome</name>
    <dbReference type="NCBI Taxonomy" id="1070528"/>
    <lineage>
        <taxon>unclassified sequences</taxon>
        <taxon>metagenomes</taxon>
        <taxon>organismal metagenomes</taxon>
    </lineage>
</organism>
<protein>
    <submittedName>
        <fullName evidence="1">Uncharacterized protein</fullName>
    </submittedName>
</protein>
<dbReference type="EMBL" id="MN740724">
    <property type="protein sequence ID" value="QHS80875.1"/>
    <property type="molecule type" value="Genomic_DNA"/>
</dbReference>
<proteinExistence type="predicted"/>